<dbReference type="EMBL" id="BK015217">
    <property type="protein sequence ID" value="DAD96530.1"/>
    <property type="molecule type" value="Genomic_DNA"/>
</dbReference>
<evidence type="ECO:0000313" key="1">
    <source>
        <dbReference type="EMBL" id="DAD96530.1"/>
    </source>
</evidence>
<sequence length="36" mass="4046">MSAIILNLFKSISVSPLISTFIYNYSIFCSVCKPMN</sequence>
<name>A0A8S5NQG9_9CAUD</name>
<organism evidence="1">
    <name type="scientific">Myoviridae sp. ctj3P51</name>
    <dbReference type="NCBI Taxonomy" id="2826687"/>
    <lineage>
        <taxon>Viruses</taxon>
        <taxon>Duplodnaviria</taxon>
        <taxon>Heunggongvirae</taxon>
        <taxon>Uroviricota</taxon>
        <taxon>Caudoviricetes</taxon>
    </lineage>
</organism>
<accession>A0A8S5NQG9</accession>
<protein>
    <submittedName>
        <fullName evidence="1">Uncharacterized protein</fullName>
    </submittedName>
</protein>
<reference evidence="1" key="1">
    <citation type="journal article" date="2021" name="Proc. Natl. Acad. Sci. U.S.A.">
        <title>A Catalog of Tens of Thousands of Viruses from Human Metagenomes Reveals Hidden Associations with Chronic Diseases.</title>
        <authorList>
            <person name="Tisza M.J."/>
            <person name="Buck C.B."/>
        </authorList>
    </citation>
    <scope>NUCLEOTIDE SEQUENCE</scope>
    <source>
        <strain evidence="1">Ctj3P51</strain>
    </source>
</reference>
<proteinExistence type="predicted"/>